<sequence>MRRRSRKKKKKKVDAQWTGSGGGGSVRGRRALLSIDARWCAEVMMLEAQPWRYRGDVSGVRRSEMRHAPGWSGAGNASRKKAKGEQGGGWRT</sequence>
<gene>
    <name evidence="2" type="ORF">MGYG_07146</name>
</gene>
<proteinExistence type="predicted"/>
<dbReference type="GeneID" id="10026396"/>
<dbReference type="EMBL" id="DS989827">
    <property type="protein sequence ID" value="EFR04139.1"/>
    <property type="molecule type" value="Genomic_DNA"/>
</dbReference>
<feature type="region of interest" description="Disordered" evidence="1">
    <location>
        <begin position="1"/>
        <end position="28"/>
    </location>
</feature>
<reference evidence="3" key="1">
    <citation type="journal article" date="2012" name="MBio">
        <title>Comparative genome analysis of Trichophyton rubrum and related dermatophytes reveals candidate genes involved in infection.</title>
        <authorList>
            <person name="Martinez D.A."/>
            <person name="Oliver B.G."/>
            <person name="Graeser Y."/>
            <person name="Goldberg J.M."/>
            <person name="Li W."/>
            <person name="Martinez-Rossi N.M."/>
            <person name="Monod M."/>
            <person name="Shelest E."/>
            <person name="Barton R.C."/>
            <person name="Birch E."/>
            <person name="Brakhage A.A."/>
            <person name="Chen Z."/>
            <person name="Gurr S.J."/>
            <person name="Heiman D."/>
            <person name="Heitman J."/>
            <person name="Kosti I."/>
            <person name="Rossi A."/>
            <person name="Saif S."/>
            <person name="Samalova M."/>
            <person name="Saunders C.W."/>
            <person name="Shea T."/>
            <person name="Summerbell R.C."/>
            <person name="Xu J."/>
            <person name="Young S."/>
            <person name="Zeng Q."/>
            <person name="Birren B.W."/>
            <person name="Cuomo C.A."/>
            <person name="White T.C."/>
        </authorList>
    </citation>
    <scope>NUCLEOTIDE SEQUENCE [LARGE SCALE GENOMIC DNA]</scope>
    <source>
        <strain evidence="3">ATCC MYA-4604 / CBS 118893</strain>
    </source>
</reference>
<organism evidence="3">
    <name type="scientific">Arthroderma gypseum (strain ATCC MYA-4604 / CBS 118893)</name>
    <name type="common">Microsporum gypseum</name>
    <dbReference type="NCBI Taxonomy" id="535722"/>
    <lineage>
        <taxon>Eukaryota</taxon>
        <taxon>Fungi</taxon>
        <taxon>Dikarya</taxon>
        <taxon>Ascomycota</taxon>
        <taxon>Pezizomycotina</taxon>
        <taxon>Eurotiomycetes</taxon>
        <taxon>Eurotiomycetidae</taxon>
        <taxon>Onygenales</taxon>
        <taxon>Arthrodermataceae</taxon>
        <taxon>Nannizzia</taxon>
    </lineage>
</organism>
<evidence type="ECO:0000256" key="1">
    <source>
        <dbReference type="SAM" id="MobiDB-lite"/>
    </source>
</evidence>
<keyword evidence="3" id="KW-1185">Reference proteome</keyword>
<accession>E4V274</accession>
<evidence type="ECO:0000313" key="2">
    <source>
        <dbReference type="EMBL" id="EFR04139.1"/>
    </source>
</evidence>
<dbReference type="InParanoid" id="E4V274"/>
<dbReference type="HOGENOM" id="CLU_2412819_0_0_1"/>
<dbReference type="AlphaFoldDB" id="E4V274"/>
<evidence type="ECO:0000313" key="3">
    <source>
        <dbReference type="Proteomes" id="UP000002669"/>
    </source>
</evidence>
<dbReference type="VEuPathDB" id="FungiDB:MGYG_07146"/>
<dbReference type="RefSeq" id="XP_003171147.1">
    <property type="nucleotide sequence ID" value="XM_003171099.1"/>
</dbReference>
<dbReference type="Proteomes" id="UP000002669">
    <property type="component" value="Unassembled WGS sequence"/>
</dbReference>
<name>E4V274_ARTGP</name>
<protein>
    <submittedName>
        <fullName evidence="2">Uncharacterized protein</fullName>
    </submittedName>
</protein>
<feature type="compositionally biased region" description="Basic residues" evidence="1">
    <location>
        <begin position="1"/>
        <end position="12"/>
    </location>
</feature>
<feature type="region of interest" description="Disordered" evidence="1">
    <location>
        <begin position="64"/>
        <end position="92"/>
    </location>
</feature>